<dbReference type="PROSITE" id="PS51257">
    <property type="entry name" value="PROKAR_LIPOPROTEIN"/>
    <property type="match status" value="1"/>
</dbReference>
<name>A0ABW2CLY9_9ACTN</name>
<feature type="chain" id="PRO_5046675233" description="DUF4333 domain-containing protein" evidence="1">
    <location>
        <begin position="24"/>
        <end position="119"/>
    </location>
</feature>
<dbReference type="RefSeq" id="WP_309239551.1">
    <property type="nucleotide sequence ID" value="NZ_JBHSXE010000001.1"/>
</dbReference>
<dbReference type="EMBL" id="JBHSXS010000015">
    <property type="protein sequence ID" value="MFC6882813.1"/>
    <property type="molecule type" value="Genomic_DNA"/>
</dbReference>
<comment type="caution">
    <text evidence="2">The sequence shown here is derived from an EMBL/GenBank/DDBJ whole genome shotgun (WGS) entry which is preliminary data.</text>
</comment>
<keyword evidence="3" id="KW-1185">Reference proteome</keyword>
<evidence type="ECO:0008006" key="4">
    <source>
        <dbReference type="Google" id="ProtNLM"/>
    </source>
</evidence>
<sequence>MTLLRVAALVSMLALFLSGCQVMQRISDGAYRNAIADGATRELSARGVHLKGRPDCTMDSGESESLVRVRCTARTRAGEPVTITGTATEADTDHPREVYVIEVAGREAVRTTCLGPSCG</sequence>
<evidence type="ECO:0000313" key="2">
    <source>
        <dbReference type="EMBL" id="MFC6882813.1"/>
    </source>
</evidence>
<proteinExistence type="predicted"/>
<accession>A0ABW2CLY9</accession>
<dbReference type="Proteomes" id="UP001596380">
    <property type="component" value="Unassembled WGS sequence"/>
</dbReference>
<evidence type="ECO:0000256" key="1">
    <source>
        <dbReference type="SAM" id="SignalP"/>
    </source>
</evidence>
<feature type="signal peptide" evidence="1">
    <location>
        <begin position="1"/>
        <end position="23"/>
    </location>
</feature>
<keyword evidence="1" id="KW-0732">Signal</keyword>
<protein>
    <recommendedName>
        <fullName evidence="4">DUF4333 domain-containing protein</fullName>
    </recommendedName>
</protein>
<evidence type="ECO:0000313" key="3">
    <source>
        <dbReference type="Proteomes" id="UP001596380"/>
    </source>
</evidence>
<reference evidence="3" key="1">
    <citation type="journal article" date="2019" name="Int. J. Syst. Evol. Microbiol.">
        <title>The Global Catalogue of Microorganisms (GCM) 10K type strain sequencing project: providing services to taxonomists for standard genome sequencing and annotation.</title>
        <authorList>
            <consortium name="The Broad Institute Genomics Platform"/>
            <consortium name="The Broad Institute Genome Sequencing Center for Infectious Disease"/>
            <person name="Wu L."/>
            <person name="Ma J."/>
        </authorList>
    </citation>
    <scope>NUCLEOTIDE SEQUENCE [LARGE SCALE GENOMIC DNA]</scope>
    <source>
        <strain evidence="3">JCM 3369</strain>
    </source>
</reference>
<organism evidence="2 3">
    <name type="scientific">Actinomadura yumaensis</name>
    <dbReference type="NCBI Taxonomy" id="111807"/>
    <lineage>
        <taxon>Bacteria</taxon>
        <taxon>Bacillati</taxon>
        <taxon>Actinomycetota</taxon>
        <taxon>Actinomycetes</taxon>
        <taxon>Streptosporangiales</taxon>
        <taxon>Thermomonosporaceae</taxon>
        <taxon>Actinomadura</taxon>
    </lineage>
</organism>
<gene>
    <name evidence="2" type="ORF">ACFQKB_23870</name>
</gene>